<dbReference type="PROSITE" id="PS50112">
    <property type="entry name" value="PAS"/>
    <property type="match status" value="1"/>
</dbReference>
<reference evidence="8" key="2">
    <citation type="journal article" date="2021" name="PeerJ">
        <title>Extensive microbial diversity within the chicken gut microbiome revealed by metagenomics and culture.</title>
        <authorList>
            <person name="Gilroy R."/>
            <person name="Ravi A."/>
            <person name="Getino M."/>
            <person name="Pursley I."/>
            <person name="Horton D.L."/>
            <person name="Alikhan N.F."/>
            <person name="Baker D."/>
            <person name="Gharbi K."/>
            <person name="Hall N."/>
            <person name="Watson M."/>
            <person name="Adriaenssens E.M."/>
            <person name="Foster-Nyarko E."/>
            <person name="Jarju S."/>
            <person name="Secka A."/>
            <person name="Antonio M."/>
            <person name="Oren A."/>
            <person name="Chaudhuri R.R."/>
            <person name="La Ragione R."/>
            <person name="Hildebrand F."/>
            <person name="Pallen M.J."/>
        </authorList>
    </citation>
    <scope>NUCLEOTIDE SEQUENCE</scope>
    <source>
        <strain evidence="8">CHK199-13235</strain>
    </source>
</reference>
<evidence type="ECO:0000259" key="5">
    <source>
        <dbReference type="PROSITE" id="PS50112"/>
    </source>
</evidence>
<keyword evidence="4" id="KW-0411">Iron-sulfur</keyword>
<dbReference type="PROSITE" id="PS51656">
    <property type="entry name" value="4FE4S"/>
    <property type="match status" value="1"/>
</dbReference>
<dbReference type="GO" id="GO:0051539">
    <property type="term" value="F:4 iron, 4 sulfur cluster binding"/>
    <property type="evidence" value="ECO:0007669"/>
    <property type="project" value="UniProtKB-KW"/>
</dbReference>
<dbReference type="InterPro" id="IPR007202">
    <property type="entry name" value="4Fe-4S_dom"/>
</dbReference>
<dbReference type="InterPro" id="IPR050340">
    <property type="entry name" value="Cytosolic_Fe-S_CAF"/>
</dbReference>
<dbReference type="InterPro" id="IPR013767">
    <property type="entry name" value="PAS_fold"/>
</dbReference>
<reference evidence="8" key="1">
    <citation type="submission" date="2020-10" db="EMBL/GenBank/DDBJ databases">
        <authorList>
            <person name="Gilroy R."/>
        </authorList>
    </citation>
    <scope>NUCLEOTIDE SEQUENCE</scope>
    <source>
        <strain evidence="8">CHK199-13235</strain>
    </source>
</reference>
<evidence type="ECO:0000256" key="4">
    <source>
        <dbReference type="ARBA" id="ARBA00023014"/>
    </source>
</evidence>
<dbReference type="InterPro" id="IPR000014">
    <property type="entry name" value="PAS"/>
</dbReference>
<dbReference type="Pfam" id="PF00989">
    <property type="entry name" value="PAS"/>
    <property type="match status" value="1"/>
</dbReference>
<dbReference type="InterPro" id="IPR035965">
    <property type="entry name" value="PAS-like_dom_sf"/>
</dbReference>
<dbReference type="SUPFAM" id="SSF54862">
    <property type="entry name" value="4Fe-4S ferredoxins"/>
    <property type="match status" value="1"/>
</dbReference>
<dbReference type="InterPro" id="IPR004108">
    <property type="entry name" value="Fe_hydrogenase_lsu_C"/>
</dbReference>
<gene>
    <name evidence="8" type="ORF">IAB51_02015</name>
</gene>
<dbReference type="Gene3D" id="1.10.15.40">
    <property type="entry name" value="Electron transport complex subunit B, putative Fe-S cluster"/>
    <property type="match status" value="1"/>
</dbReference>
<dbReference type="Pfam" id="PF04060">
    <property type="entry name" value="FeS"/>
    <property type="match status" value="1"/>
</dbReference>
<dbReference type="Gene3D" id="3.30.70.20">
    <property type="match status" value="1"/>
</dbReference>
<dbReference type="SUPFAM" id="SSF53920">
    <property type="entry name" value="Fe-only hydrogenase"/>
    <property type="match status" value="1"/>
</dbReference>
<dbReference type="Gene3D" id="3.40.50.1780">
    <property type="match status" value="2"/>
</dbReference>
<comment type="caution">
    <text evidence="8">The sequence shown here is derived from an EMBL/GenBank/DDBJ whole genome shotgun (WGS) entry which is preliminary data.</text>
</comment>
<protein>
    <submittedName>
        <fullName evidence="8">4Fe-4S binding protein</fullName>
    </submittedName>
</protein>
<dbReference type="SUPFAM" id="SSF55785">
    <property type="entry name" value="PYP-like sensor domain (PAS domain)"/>
    <property type="match status" value="1"/>
</dbReference>
<keyword evidence="2" id="KW-0479">Metal-binding</keyword>
<dbReference type="InterPro" id="IPR017896">
    <property type="entry name" value="4Fe4S_Fe-S-bd"/>
</dbReference>
<proteinExistence type="predicted"/>
<evidence type="ECO:0000256" key="1">
    <source>
        <dbReference type="ARBA" id="ARBA00022485"/>
    </source>
</evidence>
<dbReference type="Pfam" id="PF02906">
    <property type="entry name" value="Fe_hyd_lg_C"/>
    <property type="match status" value="1"/>
</dbReference>
<dbReference type="CDD" id="cd00130">
    <property type="entry name" value="PAS"/>
    <property type="match status" value="1"/>
</dbReference>
<dbReference type="GO" id="GO:0046872">
    <property type="term" value="F:metal ion binding"/>
    <property type="evidence" value="ECO:0007669"/>
    <property type="project" value="UniProtKB-KW"/>
</dbReference>
<dbReference type="InterPro" id="IPR009016">
    <property type="entry name" value="Fe_hydrogenase"/>
</dbReference>
<dbReference type="Pfam" id="PF13237">
    <property type="entry name" value="Fer4_10"/>
    <property type="match status" value="1"/>
</dbReference>
<dbReference type="Gene3D" id="3.30.450.20">
    <property type="entry name" value="PAS domain"/>
    <property type="match status" value="1"/>
</dbReference>
<dbReference type="InterPro" id="IPR017900">
    <property type="entry name" value="4Fe4S_Fe_S_CS"/>
</dbReference>
<dbReference type="EMBL" id="DVJP01000018">
    <property type="protein sequence ID" value="HIS75561.1"/>
    <property type="molecule type" value="Genomic_DNA"/>
</dbReference>
<dbReference type="GO" id="GO:0006355">
    <property type="term" value="P:regulation of DNA-templated transcription"/>
    <property type="evidence" value="ECO:0007669"/>
    <property type="project" value="InterPro"/>
</dbReference>
<evidence type="ECO:0000256" key="2">
    <source>
        <dbReference type="ARBA" id="ARBA00022723"/>
    </source>
</evidence>
<sequence length="555" mass="61853">MEVLSFKKANCKNCYKCIRECPIKAIRFKEHQAQIIADECILCGRCVRICPQNAKQVRDDTDVVKGYLKAGKKVIFSMAPSYVAAFQVSGLSAIAEAVKKLGVYDVRETAVGANMVKREYEKLVDAGMPVIISTCCHSIIRLVQKYYPSCIPCLAPVISPMHAHAKLVKEQDPDALVVFVSPCISKKDEVDQYCKGDSVDCTITFDELYNWLEEEGISIDRSKEDPDHFRSRFFPETGGILKSMDKNPEYRYIAVDGVENCRRALEEIEAGGMKGFFIEMSACQGSCINGPAMPKHHQGLISAQCYVEDAADPKKDYDVSHDVAMKKNVPADIPPRDMPGEAAIAEILAKIGKIHPEDMLNCGACGYSTCREKAIAVYQKKAELEMCLPYMKERAESVSNKILDSTPNAIIAVDSSFNIQQFNRAAHQLYGIDPGESMVGKPVGDIYDEAELIQVIDSRQNILSERCYMERCGLYVEKSIVYDMDDGLLLIFLKDINAEEKEAQRTAAMRRDTIEITDQVISKQMRVVQEIASLLGETTAETKIALTKLKNSMAD</sequence>
<feature type="domain" description="4Fe-4S ferredoxin-type" evidence="6">
    <location>
        <begin position="31"/>
        <end position="60"/>
    </location>
</feature>
<feature type="domain" description="4Fe-4S" evidence="7">
    <location>
        <begin position="343"/>
        <end position="404"/>
    </location>
</feature>
<feature type="domain" description="PAS" evidence="5">
    <location>
        <begin position="395"/>
        <end position="466"/>
    </location>
</feature>
<dbReference type="PROSITE" id="PS51379">
    <property type="entry name" value="4FE4S_FER_2"/>
    <property type="match status" value="2"/>
</dbReference>
<accession>A0A9D1JYV0</accession>
<evidence type="ECO:0000313" key="8">
    <source>
        <dbReference type="EMBL" id="HIS75561.1"/>
    </source>
</evidence>
<keyword evidence="1" id="KW-0004">4Fe-4S</keyword>
<dbReference type="NCBIfam" id="TIGR00229">
    <property type="entry name" value="sensory_box"/>
    <property type="match status" value="1"/>
</dbReference>
<dbReference type="PROSITE" id="PS00198">
    <property type="entry name" value="4FE4S_FER_1"/>
    <property type="match status" value="1"/>
</dbReference>
<keyword evidence="3" id="KW-0408">Iron</keyword>
<evidence type="ECO:0000256" key="3">
    <source>
        <dbReference type="ARBA" id="ARBA00023004"/>
    </source>
</evidence>
<dbReference type="Proteomes" id="UP000824002">
    <property type="component" value="Unassembled WGS sequence"/>
</dbReference>
<name>A0A9D1JYV0_9FIRM</name>
<dbReference type="AlphaFoldDB" id="A0A9D1JYV0"/>
<evidence type="ECO:0000259" key="6">
    <source>
        <dbReference type="PROSITE" id="PS51379"/>
    </source>
</evidence>
<organism evidence="8 9">
    <name type="scientific">Candidatus Merdivicinus excrementipullorum</name>
    <dbReference type="NCBI Taxonomy" id="2840867"/>
    <lineage>
        <taxon>Bacteria</taxon>
        <taxon>Bacillati</taxon>
        <taxon>Bacillota</taxon>
        <taxon>Clostridia</taxon>
        <taxon>Eubacteriales</taxon>
        <taxon>Oscillospiraceae</taxon>
        <taxon>Oscillospiraceae incertae sedis</taxon>
        <taxon>Candidatus Merdivicinus</taxon>
    </lineage>
</organism>
<dbReference type="PANTHER" id="PTHR11615">
    <property type="entry name" value="NITRATE, FORMATE, IRON DEHYDROGENASE"/>
    <property type="match status" value="1"/>
</dbReference>
<dbReference type="Gene3D" id="3.40.950.10">
    <property type="entry name" value="Fe-only Hydrogenase (Larger Subunit), Chain L, domain 3"/>
    <property type="match status" value="2"/>
</dbReference>
<evidence type="ECO:0000313" key="9">
    <source>
        <dbReference type="Proteomes" id="UP000824002"/>
    </source>
</evidence>
<dbReference type="SMART" id="SM00091">
    <property type="entry name" value="PAS"/>
    <property type="match status" value="1"/>
</dbReference>
<feature type="domain" description="4Fe-4S ferredoxin-type" evidence="6">
    <location>
        <begin position="2"/>
        <end position="30"/>
    </location>
</feature>
<evidence type="ECO:0000259" key="7">
    <source>
        <dbReference type="PROSITE" id="PS51656"/>
    </source>
</evidence>